<keyword evidence="2" id="KW-0175">Coiled coil</keyword>
<dbReference type="RefSeq" id="WP_092079593.1">
    <property type="nucleotide sequence ID" value="NZ_FNAQ01000014.1"/>
</dbReference>
<name>A0A1G7DKL1_9BACT</name>
<evidence type="ECO:0000256" key="1">
    <source>
        <dbReference type="PROSITE-ProRule" id="PRU00473"/>
    </source>
</evidence>
<organism evidence="4 5">
    <name type="scientific">Desulfuromonas thiophila</name>
    <dbReference type="NCBI Taxonomy" id="57664"/>
    <lineage>
        <taxon>Bacteria</taxon>
        <taxon>Pseudomonadati</taxon>
        <taxon>Thermodesulfobacteriota</taxon>
        <taxon>Desulfuromonadia</taxon>
        <taxon>Desulfuromonadales</taxon>
        <taxon>Desulfuromonadaceae</taxon>
        <taxon>Desulfuromonas</taxon>
    </lineage>
</organism>
<evidence type="ECO:0000256" key="2">
    <source>
        <dbReference type="SAM" id="Coils"/>
    </source>
</evidence>
<dbReference type="PROSITE" id="PS51123">
    <property type="entry name" value="OMPA_2"/>
    <property type="match status" value="1"/>
</dbReference>
<dbReference type="InterPro" id="IPR050330">
    <property type="entry name" value="Bact_OuterMem_StrucFunc"/>
</dbReference>
<reference evidence="5" key="1">
    <citation type="submission" date="2016-10" db="EMBL/GenBank/DDBJ databases">
        <authorList>
            <person name="Varghese N."/>
            <person name="Submissions S."/>
        </authorList>
    </citation>
    <scope>NUCLEOTIDE SEQUENCE [LARGE SCALE GENOMIC DNA]</scope>
    <source>
        <strain evidence="5">DSM 8987</strain>
    </source>
</reference>
<dbReference type="CDD" id="cd07185">
    <property type="entry name" value="OmpA_C-like"/>
    <property type="match status" value="1"/>
</dbReference>
<feature type="domain" description="OmpA-like" evidence="3">
    <location>
        <begin position="160"/>
        <end position="285"/>
    </location>
</feature>
<protein>
    <submittedName>
        <fullName evidence="4">Chemotaxis protein MotB</fullName>
    </submittedName>
</protein>
<dbReference type="EMBL" id="FNAQ01000014">
    <property type="protein sequence ID" value="SDE52058.1"/>
    <property type="molecule type" value="Genomic_DNA"/>
</dbReference>
<dbReference type="STRING" id="57664.SAMN05661003_11432"/>
<proteinExistence type="predicted"/>
<keyword evidence="5" id="KW-1185">Reference proteome</keyword>
<gene>
    <name evidence="4" type="ORF">SAMN05661003_11432</name>
</gene>
<evidence type="ECO:0000313" key="4">
    <source>
        <dbReference type="EMBL" id="SDE52058.1"/>
    </source>
</evidence>
<dbReference type="PROSITE" id="PS51257">
    <property type="entry name" value="PROKAR_LIPOPROTEIN"/>
    <property type="match status" value="1"/>
</dbReference>
<dbReference type="InterPro" id="IPR036737">
    <property type="entry name" value="OmpA-like_sf"/>
</dbReference>
<accession>A0A1G7DKL1</accession>
<dbReference type="Gene3D" id="3.30.1330.60">
    <property type="entry name" value="OmpA-like domain"/>
    <property type="match status" value="1"/>
</dbReference>
<dbReference type="OrthoDB" id="9783110at2"/>
<dbReference type="SUPFAM" id="SSF103088">
    <property type="entry name" value="OmpA-like"/>
    <property type="match status" value="1"/>
</dbReference>
<dbReference type="AlphaFoldDB" id="A0A1G7DKL1"/>
<evidence type="ECO:0000259" key="3">
    <source>
        <dbReference type="PROSITE" id="PS51123"/>
    </source>
</evidence>
<dbReference type="Proteomes" id="UP000243205">
    <property type="component" value="Unassembled WGS sequence"/>
</dbReference>
<dbReference type="GO" id="GO:0016020">
    <property type="term" value="C:membrane"/>
    <property type="evidence" value="ECO:0007669"/>
    <property type="project" value="UniProtKB-UniRule"/>
</dbReference>
<evidence type="ECO:0000313" key="5">
    <source>
        <dbReference type="Proteomes" id="UP000243205"/>
    </source>
</evidence>
<dbReference type="Pfam" id="PF00691">
    <property type="entry name" value="OmpA"/>
    <property type="match status" value="1"/>
</dbReference>
<dbReference type="InterPro" id="IPR006665">
    <property type="entry name" value="OmpA-like"/>
</dbReference>
<feature type="coiled-coil region" evidence="2">
    <location>
        <begin position="28"/>
        <end position="162"/>
    </location>
</feature>
<sequence length="298" mass="33259">MSSLLPRLPILLLCAALLLTGCVSKTRYDQQVSSAEQLRLQLDRCEEDRGQIKTSLADAQASLEQALVEQQAERERLSGIYHARVETLQQEISAQQQKQRQLEEQRQHLQQLSAELQRNLERERIAREARLAQMSSTYNELVGTLEKELERGELTIRQLKGQLTVNLVEKVLFASGTAELTEEGYRVLRQVGGALKKVAGKRIRVEGHTDNRPIKASLQQRFPSNWELAAARASHVVRFLQQQSGIGGEKLEIAAFGPYRPVADNDTAEGRAQNRRIEIVLVGDDDTSAGTADGPATD</sequence>
<dbReference type="PANTHER" id="PTHR30329:SF21">
    <property type="entry name" value="LIPOPROTEIN YIAD-RELATED"/>
    <property type="match status" value="1"/>
</dbReference>
<keyword evidence="1" id="KW-0472">Membrane</keyword>
<dbReference type="PANTHER" id="PTHR30329">
    <property type="entry name" value="STATOR ELEMENT OF FLAGELLAR MOTOR COMPLEX"/>
    <property type="match status" value="1"/>
</dbReference>